<dbReference type="PANTHER" id="PTHR46743">
    <property type="entry name" value="TEICHOIC ACIDS EXPORT ATP-BINDING PROTEIN TAGH"/>
    <property type="match status" value="1"/>
</dbReference>
<reference evidence="6 7" key="1">
    <citation type="submission" date="2016-10" db="EMBL/GenBank/DDBJ databases">
        <authorList>
            <person name="de Groot N.N."/>
        </authorList>
    </citation>
    <scope>NUCLEOTIDE SEQUENCE [LARGE SCALE GENOMIC DNA]</scope>
    <source>
        <strain evidence="6 7">DSM 23413</strain>
    </source>
</reference>
<evidence type="ECO:0000259" key="5">
    <source>
        <dbReference type="PROSITE" id="PS50893"/>
    </source>
</evidence>
<dbReference type="InterPro" id="IPR017871">
    <property type="entry name" value="ABC_transporter-like_CS"/>
</dbReference>
<accession>A0A1H5Y6X3</accession>
<evidence type="ECO:0000256" key="2">
    <source>
        <dbReference type="ARBA" id="ARBA00022448"/>
    </source>
</evidence>
<dbReference type="InterPro" id="IPR015860">
    <property type="entry name" value="ABC_transpr_TagH-like"/>
</dbReference>
<dbReference type="RefSeq" id="WP_104008873.1">
    <property type="nucleotide sequence ID" value="NZ_FNVD01000015.1"/>
</dbReference>
<dbReference type="AlphaFoldDB" id="A0A1H5Y6X3"/>
<dbReference type="CDD" id="cd03220">
    <property type="entry name" value="ABC_KpsT_Wzt"/>
    <property type="match status" value="1"/>
</dbReference>
<feature type="domain" description="ABC transporter" evidence="5">
    <location>
        <begin position="2"/>
        <end position="221"/>
    </location>
</feature>
<dbReference type="GO" id="GO:0140359">
    <property type="term" value="F:ABC-type transporter activity"/>
    <property type="evidence" value="ECO:0007669"/>
    <property type="project" value="InterPro"/>
</dbReference>
<evidence type="ECO:0000256" key="3">
    <source>
        <dbReference type="ARBA" id="ARBA00022741"/>
    </source>
</evidence>
<dbReference type="SUPFAM" id="SSF52540">
    <property type="entry name" value="P-loop containing nucleoside triphosphate hydrolases"/>
    <property type="match status" value="1"/>
</dbReference>
<keyword evidence="4 6" id="KW-0067">ATP-binding</keyword>
<dbReference type="GO" id="GO:0016887">
    <property type="term" value="F:ATP hydrolysis activity"/>
    <property type="evidence" value="ECO:0007669"/>
    <property type="project" value="InterPro"/>
</dbReference>
<dbReference type="Proteomes" id="UP000236742">
    <property type="component" value="Unassembled WGS sequence"/>
</dbReference>
<dbReference type="PROSITE" id="PS00211">
    <property type="entry name" value="ABC_TRANSPORTER_1"/>
    <property type="match status" value="1"/>
</dbReference>
<sequence>MIRLENLNKRFHFRGRDKVVADNLNITLPSGVAIGLLGRNGAGKSTLLRMIAGTVLPDSGRVRTTGTISWPVGLAGGFHPDLTGAQNVRFIARIYGVDTDELLDFVAHFAELGIHFHQPVRTYSSGMRARLGFGVSMGIPFDTYLVDEVTSVGDANFRAKSEALFHERMSRSGAILVSHGAEMIKRVCRAGMVLENGKLHYFDDVNEAIAFHLDNMKVARSEE</sequence>
<dbReference type="InterPro" id="IPR003593">
    <property type="entry name" value="AAA+_ATPase"/>
</dbReference>
<organism evidence="6 7">
    <name type="scientific">Jhaorihella thermophila</name>
    <dbReference type="NCBI Taxonomy" id="488547"/>
    <lineage>
        <taxon>Bacteria</taxon>
        <taxon>Pseudomonadati</taxon>
        <taxon>Pseudomonadota</taxon>
        <taxon>Alphaproteobacteria</taxon>
        <taxon>Rhodobacterales</taxon>
        <taxon>Paracoccaceae</taxon>
        <taxon>Jhaorihella</taxon>
    </lineage>
</organism>
<dbReference type="InterPro" id="IPR050683">
    <property type="entry name" value="Bact_Polysacc_Export_ATP-bd"/>
</dbReference>
<proteinExistence type="inferred from homology"/>
<evidence type="ECO:0000256" key="1">
    <source>
        <dbReference type="ARBA" id="ARBA00005417"/>
    </source>
</evidence>
<dbReference type="GO" id="GO:0016020">
    <property type="term" value="C:membrane"/>
    <property type="evidence" value="ECO:0007669"/>
    <property type="project" value="InterPro"/>
</dbReference>
<dbReference type="GO" id="GO:0005524">
    <property type="term" value="F:ATP binding"/>
    <property type="evidence" value="ECO:0007669"/>
    <property type="project" value="UniProtKB-KW"/>
</dbReference>
<gene>
    <name evidence="6" type="ORF">SAMN05421751_11515</name>
</gene>
<dbReference type="InterPro" id="IPR003439">
    <property type="entry name" value="ABC_transporter-like_ATP-bd"/>
</dbReference>
<keyword evidence="7" id="KW-1185">Reference proteome</keyword>
<keyword evidence="2" id="KW-0813">Transport</keyword>
<dbReference type="Pfam" id="PF00005">
    <property type="entry name" value="ABC_tran"/>
    <property type="match status" value="1"/>
</dbReference>
<dbReference type="PROSITE" id="PS50893">
    <property type="entry name" value="ABC_TRANSPORTER_2"/>
    <property type="match status" value="1"/>
</dbReference>
<dbReference type="OrthoDB" id="9778870at2"/>
<evidence type="ECO:0000313" key="6">
    <source>
        <dbReference type="EMBL" id="SEG19562.1"/>
    </source>
</evidence>
<name>A0A1H5Y6X3_9RHOB</name>
<dbReference type="PANTHER" id="PTHR46743:SF2">
    <property type="entry name" value="TEICHOIC ACIDS EXPORT ATP-BINDING PROTEIN TAGH"/>
    <property type="match status" value="1"/>
</dbReference>
<protein>
    <submittedName>
        <fullName evidence="6">Capsular polysaccharide transport system ATP-binding protein</fullName>
    </submittedName>
</protein>
<dbReference type="SMART" id="SM00382">
    <property type="entry name" value="AAA"/>
    <property type="match status" value="1"/>
</dbReference>
<comment type="similarity">
    <text evidence="1">Belongs to the ABC transporter superfamily.</text>
</comment>
<evidence type="ECO:0000256" key="4">
    <source>
        <dbReference type="ARBA" id="ARBA00022840"/>
    </source>
</evidence>
<dbReference type="InterPro" id="IPR027417">
    <property type="entry name" value="P-loop_NTPase"/>
</dbReference>
<evidence type="ECO:0000313" key="7">
    <source>
        <dbReference type="Proteomes" id="UP000236742"/>
    </source>
</evidence>
<keyword evidence="3" id="KW-0547">Nucleotide-binding</keyword>
<dbReference type="EMBL" id="FNVD01000015">
    <property type="protein sequence ID" value="SEG19562.1"/>
    <property type="molecule type" value="Genomic_DNA"/>
</dbReference>
<dbReference type="Gene3D" id="3.40.50.300">
    <property type="entry name" value="P-loop containing nucleotide triphosphate hydrolases"/>
    <property type="match status" value="1"/>
</dbReference>